<keyword evidence="1" id="KW-1133">Transmembrane helix</keyword>
<dbReference type="Proteomes" id="UP000024404">
    <property type="component" value="Unassembled WGS sequence"/>
</dbReference>
<dbReference type="AlphaFoldDB" id="A0A2K6VWY3"/>
<sequence length="175" mass="20260">MADDLHDVARYLNDMRICFIALTIIGYIVLILYGIIFCVRRNQRQRRNNINSRTRGRWDFQTENRDQQQHNQNDDLVSVRSDGLQGITPNFSLGPFFFLFFFSFPICRSYHRNPAAFMRHGIGMNHAQQTTRLMADQESNVVKHQVPHIVADPPSSEEHTPSSKVPELLKGAVEM</sequence>
<feature type="transmembrane region" description="Helical" evidence="1">
    <location>
        <begin position="20"/>
        <end position="39"/>
    </location>
</feature>
<evidence type="ECO:0000313" key="2">
    <source>
        <dbReference type="EnsemblMetazoa" id="OVOC3193.1"/>
    </source>
</evidence>
<reference evidence="2" key="2">
    <citation type="submission" date="2018-02" db="UniProtKB">
        <authorList>
            <consortium name="EnsemblMetazoa"/>
        </authorList>
    </citation>
    <scope>IDENTIFICATION</scope>
</reference>
<protein>
    <submittedName>
        <fullName evidence="2">Uncharacterized protein</fullName>
    </submittedName>
</protein>
<keyword evidence="1" id="KW-0472">Membrane</keyword>
<organism evidence="2 3">
    <name type="scientific">Onchocerca volvulus</name>
    <dbReference type="NCBI Taxonomy" id="6282"/>
    <lineage>
        <taxon>Eukaryota</taxon>
        <taxon>Metazoa</taxon>
        <taxon>Ecdysozoa</taxon>
        <taxon>Nematoda</taxon>
        <taxon>Chromadorea</taxon>
        <taxon>Rhabditida</taxon>
        <taxon>Spirurina</taxon>
        <taxon>Spiruromorpha</taxon>
        <taxon>Filarioidea</taxon>
        <taxon>Onchocercidae</taxon>
        <taxon>Onchocerca</taxon>
    </lineage>
</organism>
<dbReference type="EMBL" id="CMVM020000079">
    <property type="status" value="NOT_ANNOTATED_CDS"/>
    <property type="molecule type" value="Genomic_DNA"/>
</dbReference>
<proteinExistence type="predicted"/>
<reference evidence="3" key="1">
    <citation type="submission" date="2013-10" db="EMBL/GenBank/DDBJ databases">
        <title>Genome sequencing of Onchocerca volvulus.</title>
        <authorList>
            <person name="Cotton J."/>
            <person name="Tsai J."/>
            <person name="Stanley E."/>
            <person name="Tracey A."/>
            <person name="Holroyd N."/>
            <person name="Lustigman S."/>
            <person name="Berriman M."/>
        </authorList>
    </citation>
    <scope>NUCLEOTIDE SEQUENCE</scope>
</reference>
<dbReference type="EnsemblMetazoa" id="OVOC3193.1">
    <property type="protein sequence ID" value="OVOC3193.1"/>
    <property type="gene ID" value="WBGene00240002"/>
</dbReference>
<evidence type="ECO:0000313" key="3">
    <source>
        <dbReference type="Proteomes" id="UP000024404"/>
    </source>
</evidence>
<keyword evidence="3" id="KW-1185">Reference proteome</keyword>
<dbReference type="OMA" id="LNDMRIC"/>
<keyword evidence="1" id="KW-0812">Transmembrane</keyword>
<evidence type="ECO:0000256" key="1">
    <source>
        <dbReference type="SAM" id="Phobius"/>
    </source>
</evidence>
<dbReference type="EnsemblMetazoa" id="OVOC3193.2">
    <property type="protein sequence ID" value="OVOC3193.2"/>
    <property type="gene ID" value="WBGene00240002"/>
</dbReference>
<accession>A0A2K6VWY3</accession>
<name>A0A2K6VWY3_ONCVO</name>